<evidence type="ECO:0000313" key="3">
    <source>
        <dbReference type="Proteomes" id="UP000092932"/>
    </source>
</evidence>
<evidence type="ECO:0000256" key="1">
    <source>
        <dbReference type="SAM" id="SignalP"/>
    </source>
</evidence>
<keyword evidence="1" id="KW-0732">Signal</keyword>
<organism evidence="2 3">
    <name type="scientific">Tsuneonella dongtanensis</name>
    <dbReference type="NCBI Taxonomy" id="692370"/>
    <lineage>
        <taxon>Bacteria</taxon>
        <taxon>Pseudomonadati</taxon>
        <taxon>Pseudomonadota</taxon>
        <taxon>Alphaproteobacteria</taxon>
        <taxon>Sphingomonadales</taxon>
        <taxon>Erythrobacteraceae</taxon>
        <taxon>Tsuneonella</taxon>
    </lineage>
</organism>
<evidence type="ECO:0000313" key="2">
    <source>
        <dbReference type="EMBL" id="ANY18661.1"/>
    </source>
</evidence>
<dbReference type="STRING" id="692370.A6F68_00125"/>
<feature type="chain" id="PRO_5008533865" description="Lipoprotein" evidence="1">
    <location>
        <begin position="20"/>
        <end position="235"/>
    </location>
</feature>
<dbReference type="EMBL" id="CP016591">
    <property type="protein sequence ID" value="ANY18661.1"/>
    <property type="molecule type" value="Genomic_DNA"/>
</dbReference>
<name>A0A1B2A976_9SPHN</name>
<dbReference type="AlphaFoldDB" id="A0A1B2A976"/>
<dbReference type="RefSeq" id="WP_067674893.1">
    <property type="nucleotide sequence ID" value="NZ_CP016591.1"/>
</dbReference>
<reference evidence="2 3" key="1">
    <citation type="submission" date="2016-07" db="EMBL/GenBank/DDBJ databases">
        <title>Complete genome sequence of Altererythrobacter dongtanensis KCTC 22672, a type strain with esterase isolated from tidal flat.</title>
        <authorList>
            <person name="Cheng H."/>
            <person name="Wu Y.-H."/>
            <person name="Zhou P."/>
            <person name="Huo Y.-Y."/>
            <person name="Wang C.-S."/>
            <person name="Xu X.-W."/>
        </authorList>
    </citation>
    <scope>NUCLEOTIDE SEQUENCE [LARGE SCALE GENOMIC DNA]</scope>
    <source>
        <strain evidence="2 3">KCTC 22672</strain>
    </source>
</reference>
<dbReference type="PROSITE" id="PS51257">
    <property type="entry name" value="PROKAR_LIPOPROTEIN"/>
    <property type="match status" value="1"/>
</dbReference>
<feature type="signal peptide" evidence="1">
    <location>
        <begin position="1"/>
        <end position="19"/>
    </location>
</feature>
<proteinExistence type="predicted"/>
<evidence type="ECO:0008006" key="4">
    <source>
        <dbReference type="Google" id="ProtNLM"/>
    </source>
</evidence>
<accession>A0A1B2A976</accession>
<dbReference type="KEGG" id="ado:A6F68_00125"/>
<protein>
    <recommendedName>
        <fullName evidence="4">Lipoprotein</fullName>
    </recommendedName>
</protein>
<keyword evidence="3" id="KW-1185">Reference proteome</keyword>
<sequence length="235" mass="25575">MVGLYAKWVVLPLALVAGACGSTDQFAYTSRTDDFEGGTISEAKARVMGDGNIKNILEVSVTCRNPETASDPIENATISFRAFRRGEGDPLKDFAIKLDDAPPIEWDEVTEYDTSEYSNELTLNYLFAVLAGLDPNLRANVLLLGAAEEANPFSGFAVGLTGAMMEGMSGGKFKRLPEEAVERALFEKARSAKTLKVRYETERGTEGTATLDIQEDAFRKVLRDCGWLQTAAAPN</sequence>
<gene>
    <name evidence="2" type="ORF">A6F68_00125</name>
</gene>
<dbReference type="Proteomes" id="UP000092932">
    <property type="component" value="Chromosome"/>
</dbReference>